<reference evidence="11" key="1">
    <citation type="submission" date="2023-07" db="EMBL/GenBank/DDBJ databases">
        <title>30 novel species of actinomycetes from the DSMZ collection.</title>
        <authorList>
            <person name="Nouioui I."/>
        </authorList>
    </citation>
    <scope>NUCLEOTIDE SEQUENCE [LARGE SCALE GENOMIC DNA]</scope>
    <source>
        <strain evidence="11">DSM 44399</strain>
    </source>
</reference>
<evidence type="ECO:0000256" key="6">
    <source>
        <dbReference type="ARBA" id="ARBA00022679"/>
    </source>
</evidence>
<evidence type="ECO:0000313" key="11">
    <source>
        <dbReference type="Proteomes" id="UP001183176"/>
    </source>
</evidence>
<evidence type="ECO:0000256" key="1">
    <source>
        <dbReference type="ARBA" id="ARBA00000439"/>
    </source>
</evidence>
<evidence type="ECO:0000256" key="8">
    <source>
        <dbReference type="ARBA" id="ARBA00031423"/>
    </source>
</evidence>
<dbReference type="PANTHER" id="PTHR32438">
    <property type="entry name" value="4-ALPHA-GLUCANOTRANSFERASE DPE1, CHLOROPLASTIC/AMYLOPLASTIC"/>
    <property type="match status" value="1"/>
</dbReference>
<dbReference type="EC" id="2.4.1.25" evidence="3"/>
<evidence type="ECO:0000256" key="9">
    <source>
        <dbReference type="ARBA" id="ARBA00031501"/>
    </source>
</evidence>
<keyword evidence="5 10" id="KW-0328">Glycosyltransferase</keyword>
<keyword evidence="11" id="KW-1185">Reference proteome</keyword>
<evidence type="ECO:0000256" key="7">
    <source>
        <dbReference type="ARBA" id="ARBA00023277"/>
    </source>
</evidence>
<dbReference type="SUPFAM" id="SSF51445">
    <property type="entry name" value="(Trans)glycosidases"/>
    <property type="match status" value="1"/>
</dbReference>
<dbReference type="Proteomes" id="UP001183176">
    <property type="component" value="Unassembled WGS sequence"/>
</dbReference>
<dbReference type="Pfam" id="PF02446">
    <property type="entry name" value="Glyco_hydro_77"/>
    <property type="match status" value="1"/>
</dbReference>
<evidence type="ECO:0000256" key="3">
    <source>
        <dbReference type="ARBA" id="ARBA00012560"/>
    </source>
</evidence>
<name>A0ABU2J9Q9_9ACTN</name>
<dbReference type="EMBL" id="JAVREH010000007">
    <property type="protein sequence ID" value="MDT0261384.1"/>
    <property type="molecule type" value="Genomic_DNA"/>
</dbReference>
<comment type="similarity">
    <text evidence="2">Belongs to the disproportionating enzyme family.</text>
</comment>
<keyword evidence="6 10" id="KW-0808">Transferase</keyword>
<comment type="caution">
    <text evidence="10">The sequence shown here is derived from an EMBL/GenBank/DDBJ whole genome shotgun (WGS) entry which is preliminary data.</text>
</comment>
<gene>
    <name evidence="10" type="ORF">RM423_08245</name>
</gene>
<evidence type="ECO:0000256" key="5">
    <source>
        <dbReference type="ARBA" id="ARBA00022676"/>
    </source>
</evidence>
<evidence type="ECO:0000313" key="10">
    <source>
        <dbReference type="EMBL" id="MDT0261384.1"/>
    </source>
</evidence>
<dbReference type="RefSeq" id="WP_311422540.1">
    <property type="nucleotide sequence ID" value="NZ_JAVREH010000007.1"/>
</dbReference>
<organism evidence="10 11">
    <name type="scientific">Jatrophihabitans lederbergiae</name>
    <dbReference type="NCBI Taxonomy" id="3075547"/>
    <lineage>
        <taxon>Bacteria</taxon>
        <taxon>Bacillati</taxon>
        <taxon>Actinomycetota</taxon>
        <taxon>Actinomycetes</taxon>
        <taxon>Jatrophihabitantales</taxon>
        <taxon>Jatrophihabitantaceae</taxon>
        <taxon>Jatrophihabitans</taxon>
    </lineage>
</organism>
<keyword evidence="7" id="KW-0119">Carbohydrate metabolism</keyword>
<comment type="catalytic activity">
    <reaction evidence="1">
        <text>Transfers a segment of a (1-&gt;4)-alpha-D-glucan to a new position in an acceptor, which may be glucose or a (1-&gt;4)-alpha-D-glucan.</text>
        <dbReference type="EC" id="2.4.1.25"/>
    </reaction>
</comment>
<protein>
    <recommendedName>
        <fullName evidence="4">4-alpha-glucanotransferase</fullName>
        <ecNumber evidence="3">2.4.1.25</ecNumber>
    </recommendedName>
    <alternativeName>
        <fullName evidence="8">Amylomaltase</fullName>
    </alternativeName>
    <alternativeName>
        <fullName evidence="9">Disproportionating enzyme</fullName>
    </alternativeName>
</protein>
<evidence type="ECO:0000256" key="4">
    <source>
        <dbReference type="ARBA" id="ARBA00020295"/>
    </source>
</evidence>
<proteinExistence type="inferred from homology"/>
<dbReference type="GO" id="GO:0004134">
    <property type="term" value="F:4-alpha-glucanotransferase activity"/>
    <property type="evidence" value="ECO:0007669"/>
    <property type="project" value="UniProtKB-EC"/>
</dbReference>
<dbReference type="InterPro" id="IPR003385">
    <property type="entry name" value="Glyco_hydro_77"/>
</dbReference>
<evidence type="ECO:0000256" key="2">
    <source>
        <dbReference type="ARBA" id="ARBA00005684"/>
    </source>
</evidence>
<dbReference type="PANTHER" id="PTHR32438:SF5">
    <property type="entry name" value="4-ALPHA-GLUCANOTRANSFERASE DPE1, CHLOROPLASTIC_AMYLOPLASTIC"/>
    <property type="match status" value="1"/>
</dbReference>
<dbReference type="InterPro" id="IPR017853">
    <property type="entry name" value="GH"/>
</dbReference>
<sequence length="418" mass="45617">MTRNRAAQGRALNLAPLVDRDRVWPLKRAALEAIFQAAPPGADFRRWQAGQGQGLAEFATWCALADRHGSTWREWPDEVRRPDGPGIAEFADSARAEIDFHAWLQWLITQQLDSLDEQVAVVQDLPIGVDPSGADAWAWQDLLADGAGVGAPPDAFNAGGQDWGMPPFIPWRLRQADYQPFIDSIRATLTRGGGLRVDHVIGLSRLWWIPKDQPATHGGYVRYPLEDLLDIVCLESVRAGAVVVGEDLGTVEEAVRDAMRDRGILSSEVFWFESDPPSEWPPAAMASVSTHDLPTVAGICSGTDLADQLEHGVRATEARQDEMRSLLLEAGVKPADDDETAVQPAYAALAESECRLLAASLDDALAVRARPNVPGSTDRENWCLALPVPLDVLQSQPLARQIAGTLERAVTAEDGWPR</sequence>
<accession>A0ABU2J9Q9</accession>
<dbReference type="Gene3D" id="3.20.20.80">
    <property type="entry name" value="Glycosidases"/>
    <property type="match status" value="1"/>
</dbReference>